<organism evidence="13 14">
    <name type="scientific">Candidatus Ozemobacter sibiricus</name>
    <dbReference type="NCBI Taxonomy" id="2268124"/>
    <lineage>
        <taxon>Bacteria</taxon>
        <taxon>Candidatus Ozemobacteria</taxon>
        <taxon>Candidatus Ozemobacterales</taxon>
        <taxon>Candidatus Ozemobacteraceae</taxon>
        <taxon>Candidatus Ozemobacter</taxon>
    </lineage>
</organism>
<evidence type="ECO:0000256" key="4">
    <source>
        <dbReference type="ARBA" id="ARBA00022692"/>
    </source>
</evidence>
<keyword evidence="5" id="KW-0479">Metal-binding</keyword>
<comment type="caution">
    <text evidence="13">The sequence shown here is derived from an EMBL/GenBank/DDBJ whole genome shotgun (WGS) entry which is preliminary data.</text>
</comment>
<dbReference type="Gene3D" id="3.60.10.10">
    <property type="entry name" value="Endonuclease/exonuclease/phosphatase"/>
    <property type="match status" value="1"/>
</dbReference>
<keyword evidence="4" id="KW-0812">Transmembrane</keyword>
<dbReference type="EMBL" id="QOQW01000003">
    <property type="protein sequence ID" value="RCK81043.1"/>
    <property type="molecule type" value="Genomic_DNA"/>
</dbReference>
<keyword evidence="8" id="KW-0746">Sphingolipid metabolism</keyword>
<reference evidence="13 14" key="1">
    <citation type="submission" date="2018-05" db="EMBL/GenBank/DDBJ databases">
        <title>A metagenomic window into the 2 km-deep terrestrial subsurface aquifer revealed taxonomically and functionally diverse microbial community comprising novel uncultured bacterial lineages.</title>
        <authorList>
            <person name="Kadnikov V.V."/>
            <person name="Mardanov A.V."/>
            <person name="Beletsky A.V."/>
            <person name="Banks D."/>
            <person name="Pimenov N.V."/>
            <person name="Frank Y.A."/>
            <person name="Karnachuk O.V."/>
            <person name="Ravin N.V."/>
        </authorList>
    </citation>
    <scope>NUCLEOTIDE SEQUENCE [LARGE SCALE GENOMIC DNA]</scope>
    <source>
        <strain evidence="13">BY5</strain>
    </source>
</reference>
<evidence type="ECO:0000256" key="7">
    <source>
        <dbReference type="ARBA" id="ARBA00022842"/>
    </source>
</evidence>
<evidence type="ECO:0000256" key="10">
    <source>
        <dbReference type="ARBA" id="ARBA00023098"/>
    </source>
</evidence>
<keyword evidence="6" id="KW-0378">Hydrolase</keyword>
<accession>A0A367ZSC5</accession>
<gene>
    <name evidence="13" type="ORF">OZSIB_2420</name>
</gene>
<evidence type="ECO:0000256" key="2">
    <source>
        <dbReference type="ARBA" id="ARBA00004760"/>
    </source>
</evidence>
<dbReference type="GO" id="GO:0004767">
    <property type="term" value="F:sphingomyelin phosphodiesterase activity"/>
    <property type="evidence" value="ECO:0007669"/>
    <property type="project" value="InterPro"/>
</dbReference>
<sequence>MARSNRRWLAMAGGILGLVGFWWLASGAGWSWPAGLPALSSLREGIREGVPAIARHHPRAYVPFRLPPLPAGLRHWLAPWREAWPGQPGRLSPPAPALVFPAWTAWPAPADPFLAGEAAAAWSLPLAGDGRTSPAPVVVATLTVLTANLWLLPPPAAIDHVGRLDRFAELVLARRPDLVLLQEVWLPSFLVRLRERLPQYHMVTGPFSWYLPMGLVICTRWPVVAAWWSAFDRTRHHNLIELIAAKGCLGARLATPYGRLEVVDTHLYAAGPERERQLLTRPQLAGLVDRVLALPSPVIVAGDLNLTASAVTDVVAGRLVQEADLSMQSVPYRPHHKIDHILVWTGGANSPAPAGSDESSPGRQGWSELATLAPSPLAAPGLRVRIDSRPLFEPWVSDHLPVLATITFALVPASGTTP</sequence>
<evidence type="ECO:0000313" key="13">
    <source>
        <dbReference type="EMBL" id="RCK81043.1"/>
    </source>
</evidence>
<evidence type="ECO:0000259" key="12">
    <source>
        <dbReference type="Pfam" id="PF03372"/>
    </source>
</evidence>
<evidence type="ECO:0000256" key="5">
    <source>
        <dbReference type="ARBA" id="ARBA00022723"/>
    </source>
</evidence>
<comment type="subcellular location">
    <subcellularLocation>
        <location evidence="1">Membrane</location>
        <topology evidence="1">Multi-pass membrane protein</topology>
    </subcellularLocation>
</comment>
<evidence type="ECO:0000256" key="11">
    <source>
        <dbReference type="ARBA" id="ARBA00023136"/>
    </source>
</evidence>
<keyword evidence="7" id="KW-0460">Magnesium</keyword>
<dbReference type="PANTHER" id="PTHR16320">
    <property type="entry name" value="SPHINGOMYELINASE FAMILY MEMBER"/>
    <property type="match status" value="1"/>
</dbReference>
<comment type="pathway">
    <text evidence="3">Sphingolipid metabolism.</text>
</comment>
<evidence type="ECO:0000256" key="3">
    <source>
        <dbReference type="ARBA" id="ARBA00004991"/>
    </source>
</evidence>
<protein>
    <recommendedName>
        <fullName evidence="12">Endonuclease/exonuclease/phosphatase domain-containing protein</fullName>
    </recommendedName>
</protein>
<dbReference type="Pfam" id="PF03372">
    <property type="entry name" value="Exo_endo_phos"/>
    <property type="match status" value="1"/>
</dbReference>
<feature type="domain" description="Endonuclease/exonuclease/phosphatase" evidence="12">
    <location>
        <begin position="146"/>
        <end position="399"/>
    </location>
</feature>
<keyword evidence="11" id="KW-0472">Membrane</keyword>
<dbReference type="GO" id="GO:0006665">
    <property type="term" value="P:sphingolipid metabolic process"/>
    <property type="evidence" value="ECO:0007669"/>
    <property type="project" value="UniProtKB-KW"/>
</dbReference>
<dbReference type="GO" id="GO:0046872">
    <property type="term" value="F:metal ion binding"/>
    <property type="evidence" value="ECO:0007669"/>
    <property type="project" value="UniProtKB-KW"/>
</dbReference>
<dbReference type="InterPro" id="IPR005135">
    <property type="entry name" value="Endo/exonuclease/phosphatase"/>
</dbReference>
<dbReference type="SUPFAM" id="SSF56219">
    <property type="entry name" value="DNase I-like"/>
    <property type="match status" value="1"/>
</dbReference>
<evidence type="ECO:0000256" key="6">
    <source>
        <dbReference type="ARBA" id="ARBA00022801"/>
    </source>
</evidence>
<evidence type="ECO:0000256" key="9">
    <source>
        <dbReference type="ARBA" id="ARBA00022989"/>
    </source>
</evidence>
<dbReference type="Proteomes" id="UP000252355">
    <property type="component" value="Unassembled WGS sequence"/>
</dbReference>
<evidence type="ECO:0000256" key="8">
    <source>
        <dbReference type="ARBA" id="ARBA00022919"/>
    </source>
</evidence>
<dbReference type="PANTHER" id="PTHR16320:SF24">
    <property type="entry name" value="PHOSPHODIESTERASE, PUTATIVE-RELATED"/>
    <property type="match status" value="1"/>
</dbReference>
<name>A0A367ZSC5_9BACT</name>
<dbReference type="InterPro" id="IPR036691">
    <property type="entry name" value="Endo/exonu/phosph_ase_sf"/>
</dbReference>
<dbReference type="InterPro" id="IPR038772">
    <property type="entry name" value="Sph/SMPD2-like"/>
</dbReference>
<evidence type="ECO:0000256" key="1">
    <source>
        <dbReference type="ARBA" id="ARBA00004141"/>
    </source>
</evidence>
<keyword evidence="9" id="KW-1133">Transmembrane helix</keyword>
<proteinExistence type="predicted"/>
<keyword evidence="10" id="KW-0443">Lipid metabolism</keyword>
<dbReference type="AlphaFoldDB" id="A0A367ZSC5"/>
<dbReference type="GO" id="GO:0016020">
    <property type="term" value="C:membrane"/>
    <property type="evidence" value="ECO:0007669"/>
    <property type="project" value="UniProtKB-SubCell"/>
</dbReference>
<evidence type="ECO:0000313" key="14">
    <source>
        <dbReference type="Proteomes" id="UP000252355"/>
    </source>
</evidence>
<comment type="pathway">
    <text evidence="2">Lipid metabolism; sphingolipid metabolism.</text>
</comment>